<comment type="similarity">
    <text evidence="1">Belongs to the ComF/GntX family.</text>
</comment>
<dbReference type="InterPro" id="IPR044005">
    <property type="entry name" value="DZR_2"/>
</dbReference>
<sequence length="207" mass="22120">MQDFLRAFLPRRCPGCDGQLGREAGLCAGCRAQLRPRVERYSPLSPRPQGHLVTLGPYRGVTRRAVRALKFGGARELAEVLGAVLAAGIPAVWGVRAVVPVPLHPRRERERGFNQSALLAEVVAARLGVPCVPALRRTRATAQQARLHAAERVMNVAGAFQADPRLLPSGPVLLLDDVMTTGSTLLACRDALAGAGVTPVYFAVLAH</sequence>
<dbReference type="CDD" id="cd06223">
    <property type="entry name" value="PRTases_typeI"/>
    <property type="match status" value="1"/>
</dbReference>
<dbReference type="PANTHER" id="PTHR47505">
    <property type="entry name" value="DNA UTILIZATION PROTEIN YHGH"/>
    <property type="match status" value="1"/>
</dbReference>
<feature type="domain" description="Double zinc ribbon" evidence="3">
    <location>
        <begin position="5"/>
        <end position="39"/>
    </location>
</feature>
<evidence type="ECO:0000259" key="3">
    <source>
        <dbReference type="Pfam" id="PF18912"/>
    </source>
</evidence>
<feature type="domain" description="Phosphoribosyltransferase" evidence="2">
    <location>
        <begin position="116"/>
        <end position="206"/>
    </location>
</feature>
<name>Q1IZU5_DEIGD</name>
<dbReference type="EMBL" id="CP000359">
    <property type="protein sequence ID" value="ABF45239.1"/>
    <property type="molecule type" value="Genomic_DNA"/>
</dbReference>
<dbReference type="Pfam" id="PF00156">
    <property type="entry name" value="Pribosyltran"/>
    <property type="match status" value="1"/>
</dbReference>
<dbReference type="PANTHER" id="PTHR47505:SF1">
    <property type="entry name" value="DNA UTILIZATION PROTEIN YHGH"/>
    <property type="match status" value="1"/>
</dbReference>
<dbReference type="AlphaFoldDB" id="Q1IZU5"/>
<evidence type="ECO:0000259" key="2">
    <source>
        <dbReference type="Pfam" id="PF00156"/>
    </source>
</evidence>
<protein>
    <submittedName>
        <fullName evidence="4">Competence protein ComF, putative</fullName>
    </submittedName>
</protein>
<dbReference type="Proteomes" id="UP000002431">
    <property type="component" value="Chromosome"/>
</dbReference>
<dbReference type="HOGENOM" id="CLU_054549_1_0_0"/>
<keyword evidence="5" id="KW-1185">Reference proteome</keyword>
<dbReference type="STRING" id="319795.Dgeo_0938"/>
<dbReference type="Gene3D" id="3.40.50.2020">
    <property type="match status" value="1"/>
</dbReference>
<evidence type="ECO:0000256" key="1">
    <source>
        <dbReference type="ARBA" id="ARBA00008007"/>
    </source>
</evidence>
<organism evidence="4 5">
    <name type="scientific">Deinococcus geothermalis (strain DSM 11300 / CIP 105573 / AG-3a)</name>
    <dbReference type="NCBI Taxonomy" id="319795"/>
    <lineage>
        <taxon>Bacteria</taxon>
        <taxon>Thermotogati</taxon>
        <taxon>Deinococcota</taxon>
        <taxon>Deinococci</taxon>
        <taxon>Deinococcales</taxon>
        <taxon>Deinococcaceae</taxon>
        <taxon>Deinococcus</taxon>
    </lineage>
</organism>
<accession>Q1IZU5</accession>
<dbReference type="KEGG" id="dge:Dgeo_0938"/>
<evidence type="ECO:0000313" key="5">
    <source>
        <dbReference type="Proteomes" id="UP000002431"/>
    </source>
</evidence>
<gene>
    <name evidence="4" type="ordered locus">Dgeo_0938</name>
</gene>
<dbReference type="InterPro" id="IPR051910">
    <property type="entry name" value="ComF/GntX_DNA_util-trans"/>
</dbReference>
<reference evidence="4" key="1">
    <citation type="submission" date="2006-04" db="EMBL/GenBank/DDBJ databases">
        <title>Complete sequence of chromosome of Deinococcus geothermalis DSM 11300.</title>
        <authorList>
            <consortium name="US DOE Joint Genome Institute"/>
            <person name="Copeland A."/>
            <person name="Lucas S."/>
            <person name="Lapidus A."/>
            <person name="Barry K."/>
            <person name="Detter J.C."/>
            <person name="Glavina del Rio T."/>
            <person name="Hammon N."/>
            <person name="Israni S."/>
            <person name="Dalin E."/>
            <person name="Tice H."/>
            <person name="Pitluck S."/>
            <person name="Brettin T."/>
            <person name="Bruce D."/>
            <person name="Han C."/>
            <person name="Tapia R."/>
            <person name="Saunders E."/>
            <person name="Gilna P."/>
            <person name="Schmutz J."/>
            <person name="Larimer F."/>
            <person name="Land M."/>
            <person name="Hauser L."/>
            <person name="Kyrpides N."/>
            <person name="Kim E."/>
            <person name="Daly M.J."/>
            <person name="Fredrickson J.K."/>
            <person name="Makarova K.S."/>
            <person name="Gaidamakova E.K."/>
            <person name="Zhai M."/>
            <person name="Richardson P."/>
        </authorList>
    </citation>
    <scope>NUCLEOTIDE SEQUENCE</scope>
    <source>
        <strain evidence="4">DSM 11300</strain>
    </source>
</reference>
<dbReference type="InterPro" id="IPR029057">
    <property type="entry name" value="PRTase-like"/>
</dbReference>
<evidence type="ECO:0000313" key="4">
    <source>
        <dbReference type="EMBL" id="ABF45239.1"/>
    </source>
</evidence>
<dbReference type="InterPro" id="IPR000836">
    <property type="entry name" value="PRTase_dom"/>
</dbReference>
<dbReference type="SUPFAM" id="SSF53271">
    <property type="entry name" value="PRTase-like"/>
    <property type="match status" value="1"/>
</dbReference>
<dbReference type="eggNOG" id="COG1040">
    <property type="taxonomic scope" value="Bacteria"/>
</dbReference>
<dbReference type="Pfam" id="PF18912">
    <property type="entry name" value="DZR_2"/>
    <property type="match status" value="1"/>
</dbReference>
<proteinExistence type="inferred from homology"/>